<dbReference type="STRING" id="553469.SAMN04487947_3974"/>
<gene>
    <name evidence="2" type="ORF">SAMN04487947_3974</name>
</gene>
<accession>A0A1I6J2W7</accession>
<feature type="transmembrane region" description="Helical" evidence="1">
    <location>
        <begin position="255"/>
        <end position="273"/>
    </location>
</feature>
<feature type="transmembrane region" description="Helical" evidence="1">
    <location>
        <begin position="200"/>
        <end position="217"/>
    </location>
</feature>
<feature type="transmembrane region" description="Helical" evidence="1">
    <location>
        <begin position="543"/>
        <end position="565"/>
    </location>
</feature>
<feature type="transmembrane region" description="Helical" evidence="1">
    <location>
        <begin position="161"/>
        <end position="188"/>
    </location>
</feature>
<proteinExistence type="predicted"/>
<keyword evidence="3" id="KW-1185">Reference proteome</keyword>
<dbReference type="OrthoDB" id="293659at2157"/>
<keyword evidence="1" id="KW-1133">Transmembrane helix</keyword>
<dbReference type="AlphaFoldDB" id="A0A1I6J2W7"/>
<keyword evidence="1" id="KW-0812">Transmembrane</keyword>
<feature type="transmembrane region" description="Helical" evidence="1">
    <location>
        <begin position="382"/>
        <end position="404"/>
    </location>
</feature>
<sequence>MSESGGRAPDSGAVASEPGWASNAVRVGRFEFWRSVRGLRESTGRFVLTVLGTLFPTAMFLLLGALLVGSVSVDSVPVSDAARGGVAMFWSFVVFLVAQRVVSTRPRPEAESLLLTAASTRSVVLGLALAETLRVLSYATPPVLVVTALSAYALGSFALLVVVPLVVLLAVLSAVVAGSLVGYGVALLLATSPFVARHKTALGVPVVIVAMGAFFAFQAPELVGLDRAAFAWLPMGWFADLTGVATPVTGSPPRAAGAFVGAVGVLVVGGALLEREASALWFEAAVDPSATGDDAASASAPSPGAVTGGSDGGSSAWSGLSAAVSPFAFPARVDLPTRRVAEMTLLRARRDPRRLTFLLTPLFVFAGTLAGTGSLSNVLSTLPLLCAAFLPWGLGAATTLNPLGDEGNVLPITLVAATPRQFVRGVLLPGVVYGAPIAVVLTGVAAVAGGRALPVAAGLAVSAGFVTLVAAPAGAAVGVYLPRFSAVSVGRSGDVLPPRTLAVLAHGVAVVVPSGLLALLVAAPAPASGVVAAVSGVAGVPPATLRASVVSLLVLAGVLVALTGYRTAIHRVRSYEPT</sequence>
<protein>
    <recommendedName>
        <fullName evidence="4">ABC-2 type transport system permease protein</fullName>
    </recommendedName>
</protein>
<dbReference type="RefSeq" id="WP_089810937.1">
    <property type="nucleotide sequence ID" value="NZ_FOYT01000006.1"/>
</dbReference>
<keyword evidence="1" id="KW-0472">Membrane</keyword>
<name>A0A1I6J2W7_9EURY</name>
<feature type="transmembrane region" description="Helical" evidence="1">
    <location>
        <begin position="46"/>
        <end position="69"/>
    </location>
</feature>
<feature type="transmembrane region" description="Helical" evidence="1">
    <location>
        <begin position="501"/>
        <end position="523"/>
    </location>
</feature>
<dbReference type="EMBL" id="FOYT01000006">
    <property type="protein sequence ID" value="SFR73306.1"/>
    <property type="molecule type" value="Genomic_DNA"/>
</dbReference>
<evidence type="ECO:0000313" key="3">
    <source>
        <dbReference type="Proteomes" id="UP000198531"/>
    </source>
</evidence>
<evidence type="ECO:0000313" key="2">
    <source>
        <dbReference type="EMBL" id="SFR73306.1"/>
    </source>
</evidence>
<feature type="transmembrane region" description="Helical" evidence="1">
    <location>
        <begin position="355"/>
        <end position="376"/>
    </location>
</feature>
<feature type="transmembrane region" description="Helical" evidence="1">
    <location>
        <begin position="425"/>
        <end position="449"/>
    </location>
</feature>
<organism evidence="2 3">
    <name type="scientific">Halogeometricum rufum</name>
    <dbReference type="NCBI Taxonomy" id="553469"/>
    <lineage>
        <taxon>Archaea</taxon>
        <taxon>Methanobacteriati</taxon>
        <taxon>Methanobacteriota</taxon>
        <taxon>Stenosarchaea group</taxon>
        <taxon>Halobacteria</taxon>
        <taxon>Halobacteriales</taxon>
        <taxon>Haloferacaceae</taxon>
        <taxon>Halogeometricum</taxon>
    </lineage>
</organism>
<dbReference type="Proteomes" id="UP000198531">
    <property type="component" value="Unassembled WGS sequence"/>
</dbReference>
<evidence type="ECO:0008006" key="4">
    <source>
        <dbReference type="Google" id="ProtNLM"/>
    </source>
</evidence>
<evidence type="ECO:0000256" key="1">
    <source>
        <dbReference type="SAM" id="Phobius"/>
    </source>
</evidence>
<reference evidence="3" key="1">
    <citation type="submission" date="2016-10" db="EMBL/GenBank/DDBJ databases">
        <authorList>
            <person name="Varghese N."/>
            <person name="Submissions S."/>
        </authorList>
    </citation>
    <scope>NUCLEOTIDE SEQUENCE [LARGE SCALE GENOMIC DNA]</scope>
    <source>
        <strain evidence="3">CGMCC 1.7736</strain>
    </source>
</reference>
<feature type="transmembrane region" description="Helical" evidence="1">
    <location>
        <begin position="81"/>
        <end position="98"/>
    </location>
</feature>
<feature type="transmembrane region" description="Helical" evidence="1">
    <location>
        <begin position="455"/>
        <end position="481"/>
    </location>
</feature>
<feature type="transmembrane region" description="Helical" evidence="1">
    <location>
        <begin position="135"/>
        <end position="154"/>
    </location>
</feature>